<evidence type="ECO:0000256" key="3">
    <source>
        <dbReference type="ARBA" id="ARBA00022729"/>
    </source>
</evidence>
<reference evidence="6 7" key="1">
    <citation type="journal article" date="2004" name="Environ. Microbiol.">
        <title>Phylogeny-function analysis of (meta)genomic libraries: screening for expression of ribosomal RNA genes by large-insert library fluorescent in situ hybridization (LIL-FISH).</title>
        <authorList>
            <person name="Leveau J.H."/>
            <person name="Gerards S."/>
            <person name="de Boer W."/>
            <person name="van Veen J.A."/>
        </authorList>
    </citation>
    <scope>NUCLEOTIDE SEQUENCE [LARGE SCALE GENOMIC DNA]</scope>
    <source>
        <strain evidence="6 7">Ter331</strain>
    </source>
</reference>
<name>G0AAF8_COLFT</name>
<evidence type="ECO:0000256" key="1">
    <source>
        <dbReference type="ARBA" id="ARBA00004442"/>
    </source>
</evidence>
<dbReference type="eggNOG" id="COG3713">
    <property type="taxonomic scope" value="Bacteria"/>
</dbReference>
<evidence type="ECO:0000256" key="4">
    <source>
        <dbReference type="ARBA" id="ARBA00023136"/>
    </source>
</evidence>
<sequence>MFPSYRSRILLAWTIRHGTSPRQRNPTRKPIMKKRFNRINLASLGMQLMLLGAGSTASANALTDIAKKSDENTLTIGAGAAFGPRYSGSDQNMTGPVLALDYSTPGGFFASTMRGIGYGSTAGSFNYSAALGYRDGRQEKDESSFGFSSGSTRLRGMGEIKGSAIAILSAGYTPLEWLNLSVTADLALSQKDNGNAFHFSASSPFYTADKDKLSLAATASVGDTKYLQTYYGVTALQSANSGYAAFKPNSGLYEVSANLSWEHQFDKNWALHTLVGAARLQGDAAKSPIARRRLAPNAAAYVTYSY</sequence>
<comment type="subcellular location">
    <subcellularLocation>
        <location evidence="1">Cell outer membrane</location>
    </subcellularLocation>
</comment>
<gene>
    <name evidence="6" type="ordered locus">CFU_3348</name>
</gene>
<dbReference type="GO" id="GO:0009279">
    <property type="term" value="C:cell outer membrane"/>
    <property type="evidence" value="ECO:0007669"/>
    <property type="project" value="UniProtKB-SubCell"/>
</dbReference>
<accession>G0AAF8</accession>
<reference evidence="7" key="6">
    <citation type="submission" date="2011-05" db="EMBL/GenBank/DDBJ databases">
        <title>Complete sequence of Collimonas fungivorans Ter331.</title>
        <authorList>
            <person name="Leveau J.H."/>
        </authorList>
    </citation>
    <scope>NUCLEOTIDE SEQUENCE [LARGE SCALE GENOMIC DNA]</scope>
    <source>
        <strain evidence="7">Ter331</strain>
    </source>
</reference>
<reference evidence="6 7" key="4">
    <citation type="journal article" date="2010" name="Environ. Microbiol.">
        <title>The bacterial genus Collimonas: mycophagy, weathering and other adaptive solutions to life in oligotrophic soil environments.</title>
        <authorList>
            <person name="Leveau J.H."/>
            <person name="Uroz S."/>
            <person name="de Boer W."/>
        </authorList>
    </citation>
    <scope>NUCLEOTIDE SEQUENCE [LARGE SCALE GENOMIC DNA]</scope>
    <source>
        <strain evidence="6 7">Ter331</strain>
    </source>
</reference>
<organism evidence="6 7">
    <name type="scientific">Collimonas fungivorans (strain Ter331)</name>
    <dbReference type="NCBI Taxonomy" id="1005048"/>
    <lineage>
        <taxon>Bacteria</taxon>
        <taxon>Pseudomonadati</taxon>
        <taxon>Pseudomonadota</taxon>
        <taxon>Betaproteobacteria</taxon>
        <taxon>Burkholderiales</taxon>
        <taxon>Oxalobacteraceae</taxon>
        <taxon>Collimonas</taxon>
    </lineage>
</organism>
<reference evidence="6 7" key="5">
    <citation type="journal article" date="2011" name="ISME J.">
        <title>Dual transcriptional profiling of a bacterial/fungal confrontation: Collimonas fungivorans versus Aspergillus niger.</title>
        <authorList>
            <person name="Mela F."/>
            <person name="Fritsche K."/>
            <person name="de Boer W."/>
            <person name="van Veen J.A."/>
            <person name="de Graaff L.H."/>
            <person name="van den Berg M."/>
            <person name="Leveau J.H."/>
        </authorList>
    </citation>
    <scope>NUCLEOTIDE SEQUENCE [LARGE SCALE GENOMIC DNA]</scope>
    <source>
        <strain evidence="6 7">Ter331</strain>
    </source>
</reference>
<keyword evidence="4" id="KW-0472">Membrane</keyword>
<dbReference type="Pfam" id="PF06629">
    <property type="entry name" value="MipA"/>
    <property type="match status" value="1"/>
</dbReference>
<reference evidence="6 7" key="2">
    <citation type="journal article" date="2006" name="J. Microbiol. Methods">
        <title>Genomic flank-sequencing of plasposon insertion sites for rapid identification of functional genes.</title>
        <authorList>
            <person name="Leveau J.H."/>
            <person name="Gerards S."/>
            <person name="Fritsche K."/>
            <person name="Zondag G."/>
            <person name="van Veen J.A."/>
        </authorList>
    </citation>
    <scope>NUCLEOTIDE SEQUENCE [LARGE SCALE GENOMIC DNA]</scope>
    <source>
        <strain evidence="6 7">Ter331</strain>
    </source>
</reference>
<evidence type="ECO:0000256" key="5">
    <source>
        <dbReference type="ARBA" id="ARBA00023237"/>
    </source>
</evidence>
<dbReference type="STRING" id="1005048.CFU_3348"/>
<dbReference type="AlphaFoldDB" id="G0AAF8"/>
<dbReference type="PANTHER" id="PTHR38776">
    <property type="entry name" value="MLTA-INTERACTING PROTEIN-RELATED"/>
    <property type="match status" value="1"/>
</dbReference>
<keyword evidence="5" id="KW-0998">Cell outer membrane</keyword>
<comment type="similarity">
    <text evidence="2">Belongs to the MipA/OmpV family.</text>
</comment>
<proteinExistence type="inferred from homology"/>
<dbReference type="Proteomes" id="UP000008392">
    <property type="component" value="Chromosome"/>
</dbReference>
<evidence type="ECO:0000313" key="6">
    <source>
        <dbReference type="EMBL" id="AEK63172.1"/>
    </source>
</evidence>
<dbReference type="InterPro" id="IPR010583">
    <property type="entry name" value="MipA"/>
</dbReference>
<protein>
    <submittedName>
        <fullName evidence="6">MltA-interacting MipA family protein</fullName>
    </submittedName>
</protein>
<dbReference type="HOGENOM" id="CLU_062990_0_0_4"/>
<dbReference type="PANTHER" id="PTHR38776:SF1">
    <property type="entry name" value="MLTA-INTERACTING PROTEIN-RELATED"/>
    <property type="match status" value="1"/>
</dbReference>
<keyword evidence="3" id="KW-0732">Signal</keyword>
<reference evidence="6 7" key="3">
    <citation type="journal article" date="2008" name="FEMS Microbiol. Ecol.">
        <title>Identification and characterization of genes underlying chitinolysis in Collimonas fungivorans Ter331.</title>
        <authorList>
            <person name="Fritsche K."/>
            <person name="de Boer W."/>
            <person name="Gerards S."/>
            <person name="van den Berg M."/>
            <person name="van Veen J.A."/>
            <person name="Leveau J.H."/>
        </authorList>
    </citation>
    <scope>NUCLEOTIDE SEQUENCE [LARGE SCALE GENOMIC DNA]</scope>
    <source>
        <strain evidence="6 7">Ter331</strain>
    </source>
</reference>
<evidence type="ECO:0000313" key="7">
    <source>
        <dbReference type="Proteomes" id="UP000008392"/>
    </source>
</evidence>
<evidence type="ECO:0000256" key="2">
    <source>
        <dbReference type="ARBA" id="ARBA00005722"/>
    </source>
</evidence>
<dbReference type="EMBL" id="CP002745">
    <property type="protein sequence ID" value="AEK63172.1"/>
    <property type="molecule type" value="Genomic_DNA"/>
</dbReference>
<dbReference type="KEGG" id="cfu:CFU_3348"/>
<keyword evidence="7" id="KW-1185">Reference proteome</keyword>